<dbReference type="STRING" id="48256.CLHUN_10240"/>
<dbReference type="Gene3D" id="1.10.1200.10">
    <property type="entry name" value="ACP-like"/>
    <property type="match status" value="1"/>
</dbReference>
<feature type="domain" description="Carrier" evidence="2">
    <location>
        <begin position="518"/>
        <end position="595"/>
    </location>
</feature>
<dbReference type="PRINTS" id="PR00154">
    <property type="entry name" value="AMPBINDING"/>
</dbReference>
<comment type="caution">
    <text evidence="3">The sequence shown here is derived from an EMBL/GenBank/DDBJ whole genome shotgun (WGS) entry which is preliminary data.</text>
</comment>
<dbReference type="FunFam" id="3.40.50.980:FF:000001">
    <property type="entry name" value="Non-ribosomal peptide synthetase"/>
    <property type="match status" value="1"/>
</dbReference>
<dbReference type="RefSeq" id="WP_080063479.1">
    <property type="nucleotide sequence ID" value="NZ_MZGX01000005.1"/>
</dbReference>
<dbReference type="CDD" id="cd05930">
    <property type="entry name" value="A_NRPS"/>
    <property type="match status" value="1"/>
</dbReference>
<evidence type="ECO:0000256" key="1">
    <source>
        <dbReference type="ARBA" id="ARBA00006432"/>
    </source>
</evidence>
<dbReference type="Gene3D" id="3.30.300.30">
    <property type="match status" value="1"/>
</dbReference>
<dbReference type="FunFam" id="3.40.50.980:FF:000002">
    <property type="entry name" value="Enterobactin synthetase component F"/>
    <property type="match status" value="1"/>
</dbReference>
<dbReference type="PANTHER" id="PTHR45527">
    <property type="entry name" value="NONRIBOSOMAL PEPTIDE SYNTHETASE"/>
    <property type="match status" value="1"/>
</dbReference>
<dbReference type="GO" id="GO:0044550">
    <property type="term" value="P:secondary metabolite biosynthetic process"/>
    <property type="evidence" value="ECO:0007669"/>
    <property type="project" value="TreeGrafter"/>
</dbReference>
<organism evidence="3 4">
    <name type="scientific">Ruminiclostridium hungatei</name>
    <name type="common">Clostridium hungatei</name>
    <dbReference type="NCBI Taxonomy" id="48256"/>
    <lineage>
        <taxon>Bacteria</taxon>
        <taxon>Bacillati</taxon>
        <taxon>Bacillota</taxon>
        <taxon>Clostridia</taxon>
        <taxon>Eubacteriales</taxon>
        <taxon>Oscillospiraceae</taxon>
        <taxon>Ruminiclostridium</taxon>
    </lineage>
</organism>
<dbReference type="SUPFAM" id="SSF56801">
    <property type="entry name" value="Acetyl-CoA synthetase-like"/>
    <property type="match status" value="1"/>
</dbReference>
<dbReference type="InterPro" id="IPR009081">
    <property type="entry name" value="PP-bd_ACP"/>
</dbReference>
<dbReference type="EMBL" id="MZGX01000005">
    <property type="protein sequence ID" value="OPX45137.1"/>
    <property type="molecule type" value="Genomic_DNA"/>
</dbReference>
<dbReference type="PROSITE" id="PS00455">
    <property type="entry name" value="AMP_BINDING"/>
    <property type="match status" value="1"/>
</dbReference>
<dbReference type="InterPro" id="IPR020459">
    <property type="entry name" value="AMP-binding"/>
</dbReference>
<gene>
    <name evidence="3" type="primary">ppsD_2</name>
    <name evidence="3" type="ORF">CLHUN_10240</name>
</gene>
<dbReference type="OrthoDB" id="51171at2"/>
<dbReference type="Pfam" id="PF00501">
    <property type="entry name" value="AMP-binding"/>
    <property type="match status" value="1"/>
</dbReference>
<comment type="similarity">
    <text evidence="1">Belongs to the ATP-dependent AMP-binding enzyme family.</text>
</comment>
<name>A0A1V4SPG1_RUMHU</name>
<dbReference type="SUPFAM" id="SSF47336">
    <property type="entry name" value="ACP-like"/>
    <property type="match status" value="1"/>
</dbReference>
<dbReference type="Gene3D" id="3.40.50.12780">
    <property type="entry name" value="N-terminal domain of ligase-like"/>
    <property type="match status" value="1"/>
</dbReference>
<evidence type="ECO:0000313" key="3">
    <source>
        <dbReference type="EMBL" id="OPX45137.1"/>
    </source>
</evidence>
<dbReference type="AlphaFoldDB" id="A0A1V4SPG1"/>
<protein>
    <submittedName>
        <fullName evidence="3">Plipastatin synthase subunit D</fullName>
        <ecNumber evidence="3">2.3.1.-</ecNumber>
    </submittedName>
</protein>
<keyword evidence="4" id="KW-1185">Reference proteome</keyword>
<dbReference type="GO" id="GO:0016746">
    <property type="term" value="F:acyltransferase activity"/>
    <property type="evidence" value="ECO:0007669"/>
    <property type="project" value="UniProtKB-KW"/>
</dbReference>
<reference evidence="3 4" key="1">
    <citation type="submission" date="2017-03" db="EMBL/GenBank/DDBJ databases">
        <title>Genome sequence of Clostridium hungatei DSM 14427.</title>
        <authorList>
            <person name="Poehlein A."/>
            <person name="Daniel R."/>
        </authorList>
    </citation>
    <scope>NUCLEOTIDE SEQUENCE [LARGE SCALE GENOMIC DNA]</scope>
    <source>
        <strain evidence="3 4">DSM 14427</strain>
    </source>
</reference>
<dbReference type="GO" id="GO:0031177">
    <property type="term" value="F:phosphopantetheine binding"/>
    <property type="evidence" value="ECO:0007669"/>
    <property type="project" value="TreeGrafter"/>
</dbReference>
<dbReference type="InterPro" id="IPR020845">
    <property type="entry name" value="AMP-binding_CS"/>
</dbReference>
<dbReference type="InterPro" id="IPR045851">
    <property type="entry name" value="AMP-bd_C_sf"/>
</dbReference>
<accession>A0A1V4SPG1</accession>
<dbReference type="InterPro" id="IPR036736">
    <property type="entry name" value="ACP-like_sf"/>
</dbReference>
<keyword evidence="3" id="KW-0808">Transferase</keyword>
<evidence type="ECO:0000259" key="2">
    <source>
        <dbReference type="PROSITE" id="PS50075"/>
    </source>
</evidence>
<dbReference type="PANTHER" id="PTHR45527:SF14">
    <property type="entry name" value="PLIPASTATIN SYNTHASE SUBUNIT B"/>
    <property type="match status" value="1"/>
</dbReference>
<dbReference type="GO" id="GO:0005829">
    <property type="term" value="C:cytosol"/>
    <property type="evidence" value="ECO:0007669"/>
    <property type="project" value="TreeGrafter"/>
</dbReference>
<sequence length="596" mass="68089">MNGKTINVFFEEQVKKTPDRIAVEDCEQFLTYSQLNKKSNQLARVLLEEGVKNEDIVAVIMERNINMIISILAVIKAGAAYLPVNKDYPRERIGYMLENSGTKVSLVSGTVDLPDWQGSCIDVGTIELEGEDTNLNLGFPSSSLAYVIYTSGSTGMPKGVMIEHHSVINRLVWMQNQYKISEHDILLQKTPFTFDVSVWEIFLWFFAGSRLFLYQHGRESDVECLIKTIEERNITICHFVPSMLNVFLEYAAHKNCSSRLKSLKKVYASGEALSFAVVEKFEEVLYRTNHTELHNLYGPTEATVDVTYFDCTAYSCEKKIIPIGRPISNTDIYILDENQRLCRPGDAGEIYITGQGVGRGYINNPKLTDERFLDNPFCIGERMFRSGDLGRWSNNQVEYIGRIDNQVKIRGNRVELEEIECVLQQHEAVLQAIACMIDNNGSIYLTVFYKSKKQLNPSEVKSHLLKKLPDYMIPDEFVETDTFLYTSSGKIDRRGMINNYLSSHCAKTHELHENKEPAPVEKILLLQMEKLLNRELMPEIVMNSSISDIGIDSIMFVTLIINLEARFNIEFDEDKQITRAFPTIRDISEYVKSKLP</sequence>
<dbReference type="InterPro" id="IPR010071">
    <property type="entry name" value="AA_adenyl_dom"/>
</dbReference>
<dbReference type="Pfam" id="PF00550">
    <property type="entry name" value="PP-binding"/>
    <property type="match status" value="1"/>
</dbReference>
<dbReference type="InterPro" id="IPR000873">
    <property type="entry name" value="AMP-dep_synth/lig_dom"/>
</dbReference>
<keyword evidence="3" id="KW-0012">Acyltransferase</keyword>
<dbReference type="NCBIfam" id="TIGR01733">
    <property type="entry name" value="AA-adenyl-dom"/>
    <property type="match status" value="1"/>
</dbReference>
<dbReference type="PROSITE" id="PS50075">
    <property type="entry name" value="CARRIER"/>
    <property type="match status" value="1"/>
</dbReference>
<dbReference type="GO" id="GO:0043041">
    <property type="term" value="P:amino acid activation for nonribosomal peptide biosynthetic process"/>
    <property type="evidence" value="ECO:0007669"/>
    <property type="project" value="TreeGrafter"/>
</dbReference>
<evidence type="ECO:0000313" key="4">
    <source>
        <dbReference type="Proteomes" id="UP000191554"/>
    </source>
</evidence>
<proteinExistence type="inferred from homology"/>
<dbReference type="FunFam" id="3.40.50.12780:FF:000012">
    <property type="entry name" value="Non-ribosomal peptide synthetase"/>
    <property type="match status" value="1"/>
</dbReference>
<dbReference type="InterPro" id="IPR042099">
    <property type="entry name" value="ANL_N_sf"/>
</dbReference>
<dbReference type="Proteomes" id="UP000191554">
    <property type="component" value="Unassembled WGS sequence"/>
</dbReference>
<dbReference type="EC" id="2.3.1.-" evidence="3"/>